<gene>
    <name evidence="10" type="ORF">DL762_000458</name>
</gene>
<reference evidence="10 11" key="1">
    <citation type="submission" date="2018-06" db="EMBL/GenBank/DDBJ databases">
        <title>Complete Genomes of Monosporascus.</title>
        <authorList>
            <person name="Robinson A.J."/>
            <person name="Natvig D.O."/>
        </authorList>
    </citation>
    <scope>NUCLEOTIDE SEQUENCE [LARGE SCALE GENOMIC DNA]</scope>
    <source>
        <strain evidence="10 11">CBS 609.92</strain>
    </source>
</reference>
<dbReference type="PANTHER" id="PTHR42104">
    <property type="entry name" value="EXTRACELLULAR GUANYL-SPECIFIC RIBONUCLEASE RNTA (AFU_ORTHOLOGUE AFUA_4G03230)"/>
    <property type="match status" value="1"/>
</dbReference>
<dbReference type="EMBL" id="QJNS01000009">
    <property type="protein sequence ID" value="RYO94566.1"/>
    <property type="molecule type" value="Genomic_DNA"/>
</dbReference>
<dbReference type="PANTHER" id="PTHR42104:SF1">
    <property type="entry name" value="EXTRACELLULAR GUANYL-SPECIFIC RIBONUCLEASE RNTA (AFU_ORTHOLOGUE AFUA_4G03230)"/>
    <property type="match status" value="1"/>
</dbReference>
<feature type="signal peptide" evidence="9">
    <location>
        <begin position="1"/>
        <end position="22"/>
    </location>
</feature>
<evidence type="ECO:0000256" key="9">
    <source>
        <dbReference type="SAM" id="SignalP"/>
    </source>
</evidence>
<evidence type="ECO:0000256" key="2">
    <source>
        <dbReference type="ARBA" id="ARBA00012549"/>
    </source>
</evidence>
<evidence type="ECO:0000256" key="7">
    <source>
        <dbReference type="ARBA" id="ARBA00023239"/>
    </source>
</evidence>
<dbReference type="InterPro" id="IPR000026">
    <property type="entry name" value="N1-like"/>
</dbReference>
<keyword evidence="9" id="KW-0732">Signal</keyword>
<dbReference type="Gene3D" id="3.10.450.30">
    <property type="entry name" value="Microbial ribonucleases"/>
    <property type="match status" value="1"/>
</dbReference>
<dbReference type="Proteomes" id="UP000294003">
    <property type="component" value="Unassembled WGS sequence"/>
</dbReference>
<evidence type="ECO:0000313" key="11">
    <source>
        <dbReference type="Proteomes" id="UP000294003"/>
    </source>
</evidence>
<evidence type="ECO:0000256" key="8">
    <source>
        <dbReference type="ARBA" id="ARBA00034015"/>
    </source>
</evidence>
<sequence>MQFLTQGLSLVPLVALISSVSGAPLIEERAATTCGSTYYTATQVNQAAQKACTYYRAGGAPGGYPHTYNNYEGFSFTVSGPYLEFPMLASGSVYTGGKSGGAVVSGRQGIAWLIF</sequence>
<evidence type="ECO:0000256" key="3">
    <source>
        <dbReference type="ARBA" id="ARBA00022722"/>
    </source>
</evidence>
<evidence type="ECO:0000313" key="10">
    <source>
        <dbReference type="EMBL" id="RYO94566.1"/>
    </source>
</evidence>
<organism evidence="10 11">
    <name type="scientific">Monosporascus cannonballus</name>
    <dbReference type="NCBI Taxonomy" id="155416"/>
    <lineage>
        <taxon>Eukaryota</taxon>
        <taxon>Fungi</taxon>
        <taxon>Dikarya</taxon>
        <taxon>Ascomycota</taxon>
        <taxon>Pezizomycotina</taxon>
        <taxon>Sordariomycetes</taxon>
        <taxon>Xylariomycetidae</taxon>
        <taxon>Xylariales</taxon>
        <taxon>Xylariales incertae sedis</taxon>
        <taxon>Monosporascus</taxon>
    </lineage>
</organism>
<comment type="caution">
    <text evidence="10">The sequence shown here is derived from an EMBL/GenBank/DDBJ whole genome shotgun (WGS) entry which is preliminary data.</text>
</comment>
<evidence type="ECO:0000256" key="5">
    <source>
        <dbReference type="ARBA" id="ARBA00022801"/>
    </source>
</evidence>
<proteinExistence type="inferred from homology"/>
<evidence type="ECO:0000256" key="6">
    <source>
        <dbReference type="ARBA" id="ARBA00023157"/>
    </source>
</evidence>
<keyword evidence="5" id="KW-0378">Hydrolase</keyword>
<keyword evidence="7" id="KW-0456">Lyase</keyword>
<dbReference type="EC" id="4.6.1.24" evidence="2"/>
<dbReference type="InterPro" id="IPR016191">
    <property type="entry name" value="Ribonuclease/ribotoxin"/>
</dbReference>
<keyword evidence="6" id="KW-1015">Disulfide bond</keyword>
<keyword evidence="11" id="KW-1185">Reference proteome</keyword>
<comment type="catalytic activity">
    <reaction evidence="8">
        <text>[RNA] containing guanosine + H2O = an [RNA fragment]-3'-guanosine-3'-phosphate + a 5'-hydroxy-ribonucleotide-3'-[RNA fragment].</text>
        <dbReference type="EC" id="4.6.1.24"/>
    </reaction>
</comment>
<feature type="chain" id="PRO_5045738357" description="ribonuclease T1" evidence="9">
    <location>
        <begin position="23"/>
        <end position="115"/>
    </location>
</feature>
<protein>
    <recommendedName>
        <fullName evidence="2">ribonuclease T1</fullName>
        <ecNumber evidence="2">4.6.1.24</ecNumber>
    </recommendedName>
</protein>
<name>A0ABY0HKE6_9PEZI</name>
<keyword evidence="4" id="KW-0255">Endonuclease</keyword>
<evidence type="ECO:0000256" key="1">
    <source>
        <dbReference type="ARBA" id="ARBA00009006"/>
    </source>
</evidence>
<keyword evidence="3" id="KW-0540">Nuclease</keyword>
<accession>A0ABY0HKE6</accession>
<dbReference type="SUPFAM" id="SSF53933">
    <property type="entry name" value="Microbial ribonucleases"/>
    <property type="match status" value="1"/>
</dbReference>
<dbReference type="Pfam" id="PF00545">
    <property type="entry name" value="Ribonuclease"/>
    <property type="match status" value="1"/>
</dbReference>
<evidence type="ECO:0000256" key="4">
    <source>
        <dbReference type="ARBA" id="ARBA00022759"/>
    </source>
</evidence>
<comment type="similarity">
    <text evidence="1">Belongs to the ribonuclease N1/T1 family.</text>
</comment>